<accession>A0ABQ9EII0</accession>
<proteinExistence type="predicted"/>
<dbReference type="Proteomes" id="UP001217089">
    <property type="component" value="Unassembled WGS sequence"/>
</dbReference>
<protein>
    <submittedName>
        <fullName evidence="1">Uncharacterized protein</fullName>
    </submittedName>
</protein>
<evidence type="ECO:0000313" key="2">
    <source>
        <dbReference type="Proteomes" id="UP001217089"/>
    </source>
</evidence>
<reference evidence="1 2" key="1">
    <citation type="submission" date="2022-12" db="EMBL/GenBank/DDBJ databases">
        <title>Chromosome-level genome of Tegillarca granosa.</title>
        <authorList>
            <person name="Kim J."/>
        </authorList>
    </citation>
    <scope>NUCLEOTIDE SEQUENCE [LARGE SCALE GENOMIC DNA]</scope>
    <source>
        <strain evidence="1">Teg-2019</strain>
        <tissue evidence="1">Adductor muscle</tissue>
    </source>
</reference>
<keyword evidence="2" id="KW-1185">Reference proteome</keyword>
<gene>
    <name evidence="1" type="ORF">KUTeg_017814</name>
</gene>
<organism evidence="1 2">
    <name type="scientific">Tegillarca granosa</name>
    <name type="common">Malaysian cockle</name>
    <name type="synonym">Anadara granosa</name>
    <dbReference type="NCBI Taxonomy" id="220873"/>
    <lineage>
        <taxon>Eukaryota</taxon>
        <taxon>Metazoa</taxon>
        <taxon>Spiralia</taxon>
        <taxon>Lophotrochozoa</taxon>
        <taxon>Mollusca</taxon>
        <taxon>Bivalvia</taxon>
        <taxon>Autobranchia</taxon>
        <taxon>Pteriomorphia</taxon>
        <taxon>Arcoida</taxon>
        <taxon>Arcoidea</taxon>
        <taxon>Arcidae</taxon>
        <taxon>Tegillarca</taxon>
    </lineage>
</organism>
<evidence type="ECO:0000313" key="1">
    <source>
        <dbReference type="EMBL" id="KAJ8304231.1"/>
    </source>
</evidence>
<dbReference type="EMBL" id="JARBDR010000903">
    <property type="protein sequence ID" value="KAJ8304231.1"/>
    <property type="molecule type" value="Genomic_DNA"/>
</dbReference>
<name>A0ABQ9EII0_TEGGR</name>
<comment type="caution">
    <text evidence="1">The sequence shown here is derived from an EMBL/GenBank/DDBJ whole genome shotgun (WGS) entry which is preliminary data.</text>
</comment>
<sequence>MYRMRGKILQKYGMKFKVLHQVEVIFTFLHLNNIFWYFDDLNFEYFVKMQVKEADLSSNIFAPESFTTKDACWLDGSSFCFKCWNTSTHSRLFRKSSVTDASA</sequence>